<dbReference type="InterPro" id="IPR003786">
    <property type="entry name" value="FdhD"/>
</dbReference>
<dbReference type="RefSeq" id="WP_090245294.1">
    <property type="nucleotide sequence ID" value="NZ_FNOU01000011.1"/>
</dbReference>
<dbReference type="EMBL" id="FNOU01000011">
    <property type="protein sequence ID" value="SDX94087.1"/>
    <property type="molecule type" value="Genomic_DNA"/>
</dbReference>
<keyword evidence="4" id="KW-1185">Reference proteome</keyword>
<keyword evidence="2" id="KW-0501">Molybdenum cofactor biosynthesis</keyword>
<evidence type="ECO:0000313" key="3">
    <source>
        <dbReference type="EMBL" id="SDX94087.1"/>
    </source>
</evidence>
<evidence type="ECO:0000313" key="4">
    <source>
        <dbReference type="Proteomes" id="UP000199652"/>
    </source>
</evidence>
<dbReference type="Gene3D" id="3.10.20.10">
    <property type="match status" value="1"/>
</dbReference>
<proteinExistence type="predicted"/>
<gene>
    <name evidence="3" type="ORF">SAMN04488579_11177</name>
</gene>
<keyword evidence="1" id="KW-0963">Cytoplasm</keyword>
<evidence type="ECO:0000256" key="2">
    <source>
        <dbReference type="ARBA" id="ARBA00023150"/>
    </source>
</evidence>
<dbReference type="PIRSF" id="PIRSF015626">
    <property type="entry name" value="FdhD"/>
    <property type="match status" value="1"/>
</dbReference>
<dbReference type="PANTHER" id="PTHR30592:SF1">
    <property type="entry name" value="SULFUR CARRIER PROTEIN FDHD"/>
    <property type="match status" value="1"/>
</dbReference>
<dbReference type="AlphaFoldDB" id="A0A1H3FTF1"/>
<organism evidence="3 4">
    <name type="scientific">Eubacterium barkeri</name>
    <name type="common">Clostridium barkeri</name>
    <dbReference type="NCBI Taxonomy" id="1528"/>
    <lineage>
        <taxon>Bacteria</taxon>
        <taxon>Bacillati</taxon>
        <taxon>Bacillota</taxon>
        <taxon>Clostridia</taxon>
        <taxon>Eubacteriales</taxon>
        <taxon>Eubacteriaceae</taxon>
        <taxon>Eubacterium</taxon>
    </lineage>
</organism>
<dbReference type="GO" id="GO:0006777">
    <property type="term" value="P:Mo-molybdopterin cofactor biosynthetic process"/>
    <property type="evidence" value="ECO:0007669"/>
    <property type="project" value="UniProtKB-KW"/>
</dbReference>
<name>A0A1H3FTF1_EUBBA</name>
<dbReference type="PANTHER" id="PTHR30592">
    <property type="entry name" value="FORMATE DEHYDROGENASE"/>
    <property type="match status" value="1"/>
</dbReference>
<dbReference type="Gene3D" id="3.40.140.10">
    <property type="entry name" value="Cytidine Deaminase, domain 2"/>
    <property type="match status" value="1"/>
</dbReference>
<reference evidence="4" key="1">
    <citation type="submission" date="2016-10" db="EMBL/GenBank/DDBJ databases">
        <authorList>
            <person name="Varghese N."/>
            <person name="Submissions S."/>
        </authorList>
    </citation>
    <scope>NUCLEOTIDE SEQUENCE [LARGE SCALE GENOMIC DNA]</scope>
    <source>
        <strain evidence="4">VPI 5359</strain>
    </source>
</reference>
<accession>A0A1H3FTF1</accession>
<dbReference type="SUPFAM" id="SSF53927">
    <property type="entry name" value="Cytidine deaminase-like"/>
    <property type="match status" value="1"/>
</dbReference>
<dbReference type="Pfam" id="PF02634">
    <property type="entry name" value="FdhD-NarQ"/>
    <property type="match status" value="1"/>
</dbReference>
<dbReference type="InterPro" id="IPR016193">
    <property type="entry name" value="Cytidine_deaminase-like"/>
</dbReference>
<evidence type="ECO:0000256" key="1">
    <source>
        <dbReference type="ARBA" id="ARBA00022490"/>
    </source>
</evidence>
<dbReference type="Proteomes" id="UP000199652">
    <property type="component" value="Unassembled WGS sequence"/>
</dbReference>
<dbReference type="GO" id="GO:0016783">
    <property type="term" value="F:sulfurtransferase activity"/>
    <property type="evidence" value="ECO:0007669"/>
    <property type="project" value="InterPro"/>
</dbReference>
<dbReference type="STRING" id="1528.SAMN04488579_11177"/>
<dbReference type="OrthoDB" id="9782042at2"/>
<protein>
    <submittedName>
        <fullName evidence="3">FdhD protein</fullName>
    </submittedName>
</protein>
<sequence length="255" mass="27969">MTIYREEIEKITPRGILRMEDPMVREYPVALTLNGQGIITLMTLPRDLEELALGFLSLKGLIPGMSAVTDLTITPFPDSPGATIAVTATTTGSHQGNFFSLSEESIASPHKKRGHCPLTTSFEAAMDRAHMDADALFQMMEAFSRKSEVFVQTGGVHSIGLYKDGQPLLFYDDVSRYNTYNKLFGGILRHGLSTPGTMLLTTGRIPSEVMGWIIARGIPWVLSISAPTQGSVQLAREHGVTLMGFVRGDRLNFYA</sequence>